<keyword evidence="1" id="KW-0812">Transmembrane</keyword>
<feature type="transmembrane region" description="Helical" evidence="1">
    <location>
        <begin position="26"/>
        <end position="45"/>
    </location>
</feature>
<evidence type="ECO:0000256" key="1">
    <source>
        <dbReference type="SAM" id="Phobius"/>
    </source>
</evidence>
<comment type="caution">
    <text evidence="2">The sequence shown here is derived from an EMBL/GenBank/DDBJ whole genome shotgun (WGS) entry which is preliminary data.</text>
</comment>
<evidence type="ECO:0000313" key="2">
    <source>
        <dbReference type="EMBL" id="MER0428214.1"/>
    </source>
</evidence>
<evidence type="ECO:0000313" key="3">
    <source>
        <dbReference type="Proteomes" id="UP001456562"/>
    </source>
</evidence>
<dbReference type="RefSeq" id="WP_031125691.1">
    <property type="nucleotide sequence ID" value="NZ_JBEJUE010000033.1"/>
</dbReference>
<feature type="transmembrane region" description="Helical" evidence="1">
    <location>
        <begin position="175"/>
        <end position="200"/>
    </location>
</feature>
<accession>A0ABV1QAL7</accession>
<dbReference type="Proteomes" id="UP001456562">
    <property type="component" value="Unassembled WGS sequence"/>
</dbReference>
<feature type="transmembrane region" description="Helical" evidence="1">
    <location>
        <begin position="303"/>
        <end position="325"/>
    </location>
</feature>
<name>A0ABV1QAL7_STRMI</name>
<keyword evidence="1" id="KW-1133">Transmembrane helix</keyword>
<reference evidence="2 3" key="1">
    <citation type="submission" date="2024-01" db="EMBL/GenBank/DDBJ databases">
        <title>Metagenomic exploration of the rhizosphere soil microbial community and their significance in facilitating the development of wild simulated ginseng.</title>
        <authorList>
            <person name="Huang J."/>
        </authorList>
    </citation>
    <scope>NUCLEOTIDE SEQUENCE [LARGE SCALE GENOMIC DNA]</scope>
    <source>
        <strain evidence="2 3">WY141</strain>
    </source>
</reference>
<proteinExistence type="predicted"/>
<evidence type="ECO:0008006" key="4">
    <source>
        <dbReference type="Google" id="ProtNLM"/>
    </source>
</evidence>
<keyword evidence="1" id="KW-0472">Membrane</keyword>
<sequence length="333" mass="34878">MLRRLAARLQERLLGGTSVSLGPTRAGYALAMALWCLAGLVLIGADTRFIGAWEDELHRADRVPAAPGGVLTVPKTGEYGLYADGPAGSALPELVGPRIALVPERKGTKPPRLIDRYDAAHGVTYAVRDGAGRLRQGRIVENGKRIEAGRYELRIGPGQRPGTELLIASRPSQRIGVAAFGASLAGGCAVTAVVLAGVTWSRRRKGRRRLFGSGAGTPVRPALTVLLPSAAALATLIGVVLGTTTGYGSYSLVQHFPLPPLYVVGGAPVRDVAVVALLMALVPWQLFRLARHLRSAGRAPASALACTAAVFAVPAVVLLSHLTLIEPLGRWAA</sequence>
<feature type="transmembrane region" description="Helical" evidence="1">
    <location>
        <begin position="221"/>
        <end position="241"/>
    </location>
</feature>
<dbReference type="EMBL" id="JBEJUE010000033">
    <property type="protein sequence ID" value="MER0428214.1"/>
    <property type="molecule type" value="Genomic_DNA"/>
</dbReference>
<keyword evidence="3" id="KW-1185">Reference proteome</keyword>
<gene>
    <name evidence="2" type="ORF">ABR748_28950</name>
</gene>
<feature type="transmembrane region" description="Helical" evidence="1">
    <location>
        <begin position="261"/>
        <end position="282"/>
    </location>
</feature>
<organism evidence="2 3">
    <name type="scientific">Streptomyces microflavus</name>
    <name type="common">Streptomyces lipmanii</name>
    <dbReference type="NCBI Taxonomy" id="1919"/>
    <lineage>
        <taxon>Bacteria</taxon>
        <taxon>Bacillati</taxon>
        <taxon>Actinomycetota</taxon>
        <taxon>Actinomycetes</taxon>
        <taxon>Kitasatosporales</taxon>
        <taxon>Streptomycetaceae</taxon>
        <taxon>Streptomyces</taxon>
    </lineage>
</organism>
<protein>
    <recommendedName>
        <fullName evidence="4">ABC transporter permease</fullName>
    </recommendedName>
</protein>